<dbReference type="InterPro" id="IPR032466">
    <property type="entry name" value="Metal_Hydrolase"/>
</dbReference>
<evidence type="ECO:0000259" key="1">
    <source>
        <dbReference type="Pfam" id="PF01979"/>
    </source>
</evidence>
<dbReference type="InterPro" id="IPR051781">
    <property type="entry name" value="Metallo-dep_Hydrolase"/>
</dbReference>
<evidence type="ECO:0000313" key="3">
    <source>
        <dbReference type="Proteomes" id="UP001464378"/>
    </source>
</evidence>
<dbReference type="SUPFAM" id="SSF51338">
    <property type="entry name" value="Composite domain of metallo-dependent hydrolases"/>
    <property type="match status" value="1"/>
</dbReference>
<dbReference type="Gene3D" id="2.30.40.10">
    <property type="entry name" value="Urease, subunit C, domain 1"/>
    <property type="match status" value="1"/>
</dbReference>
<dbReference type="Pfam" id="PF01979">
    <property type="entry name" value="Amidohydro_1"/>
    <property type="match status" value="1"/>
</dbReference>
<comment type="caution">
    <text evidence="2">The sequence shown here is derived from an EMBL/GenBank/DDBJ whole genome shotgun (WGS) entry which is preliminary data.</text>
</comment>
<dbReference type="InterPro" id="IPR011059">
    <property type="entry name" value="Metal-dep_hydrolase_composite"/>
</dbReference>
<proteinExistence type="predicted"/>
<reference evidence="2 3" key="1">
    <citation type="submission" date="2024-03" db="EMBL/GenBank/DDBJ databases">
        <title>Human intestinal bacterial collection.</title>
        <authorList>
            <person name="Pauvert C."/>
            <person name="Hitch T.C.A."/>
            <person name="Clavel T."/>
        </authorList>
    </citation>
    <scope>NUCLEOTIDE SEQUENCE [LARGE SCALE GENOMIC DNA]</scope>
    <source>
        <strain evidence="2 3">CLA-AP-H29</strain>
    </source>
</reference>
<dbReference type="PANTHER" id="PTHR43135:SF3">
    <property type="entry name" value="ALPHA-D-RIBOSE 1-METHYLPHOSPHONATE 5-TRIPHOSPHATE DIPHOSPHATASE"/>
    <property type="match status" value="1"/>
</dbReference>
<protein>
    <submittedName>
        <fullName evidence="2">Amidohydrolase family protein</fullName>
    </submittedName>
</protein>
<dbReference type="SUPFAM" id="SSF51556">
    <property type="entry name" value="Metallo-dependent hydrolases"/>
    <property type="match status" value="1"/>
</dbReference>
<dbReference type="Gene3D" id="3.20.20.140">
    <property type="entry name" value="Metal-dependent hydrolases"/>
    <property type="match status" value="1"/>
</dbReference>
<name>A0ABV1EBF4_9FIRM</name>
<dbReference type="InterPro" id="IPR006680">
    <property type="entry name" value="Amidohydro-rel"/>
</dbReference>
<dbReference type="PANTHER" id="PTHR43135">
    <property type="entry name" value="ALPHA-D-RIBOSE 1-METHYLPHOSPHONATE 5-TRIPHOSPHATE DIPHOSPHATASE"/>
    <property type="match status" value="1"/>
</dbReference>
<organism evidence="2 3">
    <name type="scientific">Pseudoflavonifractor intestinihominis</name>
    <dbReference type="NCBI Taxonomy" id="3133171"/>
    <lineage>
        <taxon>Bacteria</taxon>
        <taxon>Bacillati</taxon>
        <taxon>Bacillota</taxon>
        <taxon>Clostridia</taxon>
        <taxon>Eubacteriales</taxon>
        <taxon>Oscillospiraceae</taxon>
        <taxon>Pseudoflavonifractor</taxon>
    </lineage>
</organism>
<gene>
    <name evidence="2" type="ORF">WMO64_14415</name>
</gene>
<dbReference type="RefSeq" id="WP_294521173.1">
    <property type="nucleotide sequence ID" value="NZ_JBBMFK010000029.1"/>
</dbReference>
<evidence type="ECO:0000313" key="2">
    <source>
        <dbReference type="EMBL" id="MEQ2444654.1"/>
    </source>
</evidence>
<feature type="domain" description="Amidohydrolase-related" evidence="1">
    <location>
        <begin position="285"/>
        <end position="378"/>
    </location>
</feature>
<dbReference type="EMBL" id="JBBMFK010000029">
    <property type="protein sequence ID" value="MEQ2444654.1"/>
    <property type="molecule type" value="Genomic_DNA"/>
</dbReference>
<dbReference type="Proteomes" id="UP001464378">
    <property type="component" value="Unassembled WGS sequence"/>
</dbReference>
<sequence length="385" mass="41502">MYVIQNGTLYTMDGQGVIQADLRVDNGKITEIGPNLSTEGAQVIDAAGKCVTPGFVDAHSHVGGIMGSGPNQEDLNEITNPLTPELDAYYGINPRDEIFDTVIRQGITTSCVAPGSANVVCGWVVAYKSAGKDRLVRRPVAMKAAMGINPKGCYSPRNQAPMTRMAIANIMRTYLRNVKEYMQKKADAGDDPAKLPPYDLGLEHGIPVLEKKIPLKVHSYMHDMMTLLEIAKEFDILVTVDHAQGASDFLEELNDPHIHGVIFGPTCEPLFPGEGGKLDYECCKGLDDEGVSVAVMTDGPVTTVNMLLFEMGECVRRGMDPVRALAMVTSNAAKIVGVSDRVGSLTVGKDADILIWSKMPTVATDAILEQVIIDGETVYREGSAS</sequence>
<keyword evidence="3" id="KW-1185">Reference proteome</keyword>
<accession>A0ABV1EBF4</accession>